<dbReference type="InterPro" id="IPR012677">
    <property type="entry name" value="Nucleotide-bd_a/b_plait_sf"/>
</dbReference>
<dbReference type="PANTHER" id="PTHR23003">
    <property type="entry name" value="RNA RECOGNITION MOTIF RRM DOMAIN CONTAINING PROTEIN"/>
    <property type="match status" value="1"/>
</dbReference>
<evidence type="ECO:0000256" key="7">
    <source>
        <dbReference type="ARBA" id="ARBA00023242"/>
    </source>
</evidence>
<dbReference type="GO" id="GO:0010494">
    <property type="term" value="C:cytoplasmic stress granule"/>
    <property type="evidence" value="ECO:0007669"/>
    <property type="project" value="UniProtKB-SubCell"/>
</dbReference>
<evidence type="ECO:0000256" key="5">
    <source>
        <dbReference type="ARBA" id="ARBA00022737"/>
    </source>
</evidence>
<dbReference type="VEuPathDB" id="FungiDB:C7_00440C_A"/>
<keyword evidence="6 8" id="KW-0694">RNA-binding</keyword>
<dbReference type="Gene3D" id="3.30.70.330">
    <property type="match status" value="3"/>
</dbReference>
<dbReference type="VEuPathDB" id="FungiDB:CAWG_05401"/>
<evidence type="ECO:0000256" key="1">
    <source>
        <dbReference type="ARBA" id="ARBA00004123"/>
    </source>
</evidence>
<keyword evidence="4" id="KW-0597">Phosphoprotein</keyword>
<comment type="subcellular location">
    <subcellularLocation>
        <location evidence="2">Cytoplasm</location>
        <location evidence="2">Stress granule</location>
    </subcellularLocation>
    <subcellularLocation>
        <location evidence="1">Nucleus</location>
    </subcellularLocation>
</comment>
<dbReference type="GO" id="GO:0005634">
    <property type="term" value="C:nucleus"/>
    <property type="evidence" value="ECO:0007669"/>
    <property type="project" value="UniProtKB-SubCell"/>
</dbReference>
<dbReference type="InterPro" id="IPR050374">
    <property type="entry name" value="RRT5_SRSF_SR"/>
</dbReference>
<dbReference type="PANTHER" id="PTHR23003:SF3">
    <property type="entry name" value="FI21236P1-RELATED"/>
    <property type="match status" value="1"/>
</dbReference>
<dbReference type="GO" id="GO:0003682">
    <property type="term" value="F:chromatin binding"/>
    <property type="evidence" value="ECO:0007669"/>
    <property type="project" value="UniProtKB-ARBA"/>
</dbReference>
<dbReference type="Pfam" id="PF00076">
    <property type="entry name" value="RRM_1"/>
    <property type="match status" value="2"/>
</dbReference>
<dbReference type="GO" id="GO:0071028">
    <property type="term" value="P:nuclear mRNA surveillance"/>
    <property type="evidence" value="ECO:0007669"/>
    <property type="project" value="UniProtKB-ARBA"/>
</dbReference>
<evidence type="ECO:0000259" key="10">
    <source>
        <dbReference type="PROSITE" id="PS50102"/>
    </source>
</evidence>
<evidence type="ECO:0000313" key="11">
    <source>
        <dbReference type="EMBL" id="BAE44575.1"/>
    </source>
</evidence>
<feature type="domain" description="RRM" evidence="10">
    <location>
        <begin position="88"/>
        <end position="165"/>
    </location>
</feature>
<dbReference type="PROSITE" id="PS50102">
    <property type="entry name" value="RRM"/>
    <property type="match status" value="2"/>
</dbReference>
<sequence length="297" mass="33485">MATVEFNSKDDVREAINKFDRYEYRGREIFVRQDYPPPEKKHDYGPPRGRGTTYDSRSGSRDRYNDRYQSSRRNDNYAPPAPPSKPGTEVFIGNLPFSVNWQALKDLMRDAGEVIRADVRLDNYGNSRGFGTVVFNTEEEAAKAVEMFQGYEIEGRKLDTRPGRSTGSSSGYERDSYRSSDTTEKSSYGDRSKSAVANKNSEFTDGVTADGEKSDTIYVANLPFATQDDDLYDLFETVGRTTKAEIQYADDGRPSGNAVVQFEIADLAENAISQLNNYLYGGRNLQISYAKRPEEKV</sequence>
<dbReference type="FunFam" id="3.30.70.330:FF:000508">
    <property type="entry name" value="Protein HRB1"/>
    <property type="match status" value="1"/>
</dbReference>
<feature type="region of interest" description="Disordered" evidence="9">
    <location>
        <begin position="30"/>
        <end position="88"/>
    </location>
</feature>
<evidence type="ECO:0000256" key="8">
    <source>
        <dbReference type="PROSITE-ProRule" id="PRU00176"/>
    </source>
</evidence>
<dbReference type="FunFam" id="3.30.70.330:FF:000362">
    <property type="entry name" value="GBP2p Poly(A+) RNA-binding protein"/>
    <property type="match status" value="1"/>
</dbReference>
<accession>G1UAZ8</accession>
<keyword evidence="3" id="KW-0963">Cytoplasm</keyword>
<dbReference type="SMART" id="SM00360">
    <property type="entry name" value="RRM"/>
    <property type="match status" value="2"/>
</dbReference>
<evidence type="ECO:0000256" key="2">
    <source>
        <dbReference type="ARBA" id="ARBA00004210"/>
    </source>
</evidence>
<name>G1UAZ8_CANAX</name>
<keyword evidence="5" id="KW-0677">Repeat</keyword>
<dbReference type="GO" id="GO:0003729">
    <property type="term" value="F:mRNA binding"/>
    <property type="evidence" value="ECO:0007669"/>
    <property type="project" value="TreeGrafter"/>
</dbReference>
<gene>
    <name evidence="11" type="primary">CaJ7.0058</name>
    <name evidence="11" type="ORF">CaO19.7076</name>
</gene>
<protein>
    <submittedName>
        <fullName evidence="11">Uncharacterized protein CaJ7.0058</fullName>
    </submittedName>
</protein>
<evidence type="ECO:0000256" key="4">
    <source>
        <dbReference type="ARBA" id="ARBA00022553"/>
    </source>
</evidence>
<feature type="compositionally biased region" description="Basic and acidic residues" evidence="9">
    <location>
        <begin position="30"/>
        <end position="45"/>
    </location>
</feature>
<dbReference type="EMBL" id="AP006852">
    <property type="protein sequence ID" value="BAE44575.1"/>
    <property type="molecule type" value="Genomic_DNA"/>
</dbReference>
<dbReference type="InterPro" id="IPR035979">
    <property type="entry name" value="RBD_domain_sf"/>
</dbReference>
<feature type="domain" description="RRM" evidence="10">
    <location>
        <begin position="215"/>
        <end position="292"/>
    </location>
</feature>
<organism evidence="11">
    <name type="scientific">Candida albicans</name>
    <name type="common">Yeast</name>
    <dbReference type="NCBI Taxonomy" id="5476"/>
    <lineage>
        <taxon>Eukaryota</taxon>
        <taxon>Fungi</taxon>
        <taxon>Dikarya</taxon>
        <taxon>Ascomycota</taxon>
        <taxon>Saccharomycotina</taxon>
        <taxon>Pichiomycetes</taxon>
        <taxon>Debaryomycetaceae</taxon>
        <taxon>Candida/Lodderomyces clade</taxon>
        <taxon>Candida</taxon>
    </lineage>
</organism>
<dbReference type="SUPFAM" id="SSF54928">
    <property type="entry name" value="RNA-binding domain, RBD"/>
    <property type="match status" value="3"/>
</dbReference>
<feature type="compositionally biased region" description="Basic and acidic residues" evidence="9">
    <location>
        <begin position="172"/>
        <end position="193"/>
    </location>
</feature>
<evidence type="ECO:0000256" key="6">
    <source>
        <dbReference type="ARBA" id="ARBA00022884"/>
    </source>
</evidence>
<keyword evidence="7" id="KW-0539">Nucleus</keyword>
<evidence type="ECO:0000256" key="3">
    <source>
        <dbReference type="ARBA" id="ARBA00022490"/>
    </source>
</evidence>
<proteinExistence type="predicted"/>
<evidence type="ECO:0000256" key="9">
    <source>
        <dbReference type="SAM" id="MobiDB-lite"/>
    </source>
</evidence>
<feature type="region of interest" description="Disordered" evidence="9">
    <location>
        <begin position="156"/>
        <end position="195"/>
    </location>
</feature>
<dbReference type="AlphaFoldDB" id="G1UAZ8"/>
<dbReference type="InterPro" id="IPR000504">
    <property type="entry name" value="RRM_dom"/>
</dbReference>
<reference evidence="11" key="1">
    <citation type="journal article" date="2005" name="Genetics">
        <title>Sequence finishing and gene mapping for Candida albicans chromosome 7 and syntenic analysis against the Saccharomyces cerevisiae genome.</title>
        <authorList>
            <person name="Chibana H."/>
            <person name="Oka N."/>
            <person name="Nakayama H."/>
            <person name="Aoyama T."/>
            <person name="Magee B.B."/>
            <person name="Magee P.T."/>
            <person name="Mikami Y."/>
        </authorList>
    </citation>
    <scope>NUCLEOTIDE SEQUENCE</scope>
</reference>